<reference evidence="10" key="1">
    <citation type="submission" date="2015-07" db="EMBL/GenBank/DDBJ databases">
        <title>Adaptation to a free-living lifestyle via gene acquisitions in the diplomonad Trepomonas sp. PC1.</title>
        <authorList>
            <person name="Xu F."/>
            <person name="Jerlstrom-Hultqvist J."/>
            <person name="Kolisko M."/>
            <person name="Simpson A.G.B."/>
            <person name="Roger A.J."/>
            <person name="Svard S.G."/>
            <person name="Andersson J.O."/>
        </authorList>
    </citation>
    <scope>NUCLEOTIDE SEQUENCE</scope>
    <source>
        <strain evidence="10">PC1</strain>
    </source>
</reference>
<feature type="non-terminal residue" evidence="10">
    <location>
        <position position="1"/>
    </location>
</feature>
<dbReference type="PROSITE" id="PS51746">
    <property type="entry name" value="PPM_2"/>
    <property type="match status" value="1"/>
</dbReference>
<dbReference type="PANTHER" id="PTHR13832:SF803">
    <property type="entry name" value="PROTEIN PHOSPHATASE 1G"/>
    <property type="match status" value="1"/>
</dbReference>
<comment type="cofactor">
    <cofactor evidence="1">
        <name>Mn(2+)</name>
        <dbReference type="ChEBI" id="CHEBI:29035"/>
    </cofactor>
</comment>
<evidence type="ECO:0000259" key="9">
    <source>
        <dbReference type="PROSITE" id="PS51746"/>
    </source>
</evidence>
<dbReference type="CDD" id="cd00143">
    <property type="entry name" value="PP2Cc"/>
    <property type="match status" value="1"/>
</dbReference>
<keyword evidence="5" id="KW-0378">Hydrolase</keyword>
<gene>
    <name evidence="10" type="ORF">TPC1_11938</name>
</gene>
<keyword evidence="6" id="KW-0460">Magnesium</keyword>
<feature type="non-terminal residue" evidence="10">
    <location>
        <position position="289"/>
    </location>
</feature>
<dbReference type="GO" id="GO:0004722">
    <property type="term" value="F:protein serine/threonine phosphatase activity"/>
    <property type="evidence" value="ECO:0007669"/>
    <property type="project" value="UniProtKB-EC"/>
</dbReference>
<evidence type="ECO:0000313" key="10">
    <source>
        <dbReference type="EMBL" id="JAP95161.1"/>
    </source>
</evidence>
<evidence type="ECO:0000256" key="8">
    <source>
        <dbReference type="ARBA" id="ARBA00023211"/>
    </source>
</evidence>
<dbReference type="InterPro" id="IPR036457">
    <property type="entry name" value="PPM-type-like_dom_sf"/>
</dbReference>
<evidence type="ECO:0000256" key="7">
    <source>
        <dbReference type="ARBA" id="ARBA00022912"/>
    </source>
</evidence>
<protein>
    <recommendedName>
        <fullName evidence="3">protein-serine/threonine phosphatase</fullName>
        <ecNumber evidence="3">3.1.3.16</ecNumber>
    </recommendedName>
</protein>
<dbReference type="InterPro" id="IPR001932">
    <property type="entry name" value="PPM-type_phosphatase-like_dom"/>
</dbReference>
<dbReference type="PANTHER" id="PTHR13832">
    <property type="entry name" value="PROTEIN PHOSPHATASE 2C"/>
    <property type="match status" value="1"/>
</dbReference>
<feature type="domain" description="PPM-type phosphatase" evidence="9">
    <location>
        <begin position="1"/>
        <end position="288"/>
    </location>
</feature>
<dbReference type="EC" id="3.1.3.16" evidence="3"/>
<evidence type="ECO:0000256" key="4">
    <source>
        <dbReference type="ARBA" id="ARBA00022723"/>
    </source>
</evidence>
<keyword evidence="8" id="KW-0464">Manganese</keyword>
<dbReference type="Pfam" id="PF00481">
    <property type="entry name" value="PP2C"/>
    <property type="match status" value="1"/>
</dbReference>
<organism evidence="10">
    <name type="scientific">Trepomonas sp. PC1</name>
    <dbReference type="NCBI Taxonomy" id="1076344"/>
    <lineage>
        <taxon>Eukaryota</taxon>
        <taxon>Metamonada</taxon>
        <taxon>Diplomonadida</taxon>
        <taxon>Hexamitidae</taxon>
        <taxon>Hexamitinae</taxon>
        <taxon>Trepomonas</taxon>
    </lineage>
</organism>
<dbReference type="SUPFAM" id="SSF81606">
    <property type="entry name" value="PP2C-like"/>
    <property type="match status" value="1"/>
</dbReference>
<evidence type="ECO:0000256" key="6">
    <source>
        <dbReference type="ARBA" id="ARBA00022842"/>
    </source>
</evidence>
<evidence type="ECO:0000256" key="2">
    <source>
        <dbReference type="ARBA" id="ARBA00006702"/>
    </source>
</evidence>
<dbReference type="EMBL" id="GDID01001445">
    <property type="protein sequence ID" value="JAP95161.1"/>
    <property type="molecule type" value="Transcribed_RNA"/>
</dbReference>
<comment type="similarity">
    <text evidence="2">Belongs to the PP2C family.</text>
</comment>
<dbReference type="Gene3D" id="3.60.40.10">
    <property type="entry name" value="PPM-type phosphatase domain"/>
    <property type="match status" value="1"/>
</dbReference>
<evidence type="ECO:0000256" key="3">
    <source>
        <dbReference type="ARBA" id="ARBA00013081"/>
    </source>
</evidence>
<sequence>SFTNKRAQNEDFCFSKQNCIYLFDGHGGFDIAEGLYEYFYEHDCNSLEQVQQEVYAFESSFKDDSLIQQMTIGSTFVCCLVIEGQFHILNIGDSFCYTKSFSNRLHQPNNELSRLSKCEKYSVQKNKIDNNLSVSRAVGDFNYKDVVISEGDRYTIAREKFVIVASDGLTFGKDVLFEILEQFSDKNFQFEDDSIENERFTFNQMSQDEANNEELSKEEIFTAFECLLKKRINKALKIIQKARYNGFIEPEQEINTQMTQLQKIVTCLCQMVQFTGGSDNCTIVIGKMW</sequence>
<keyword evidence="4" id="KW-0479">Metal-binding</keyword>
<name>A0A146KIE3_9EUKA</name>
<accession>A0A146KIE3</accession>
<dbReference type="GO" id="GO:0046872">
    <property type="term" value="F:metal ion binding"/>
    <property type="evidence" value="ECO:0007669"/>
    <property type="project" value="UniProtKB-KW"/>
</dbReference>
<dbReference type="SMART" id="SM00332">
    <property type="entry name" value="PP2Cc"/>
    <property type="match status" value="1"/>
</dbReference>
<keyword evidence="7" id="KW-0904">Protein phosphatase</keyword>
<dbReference type="AlphaFoldDB" id="A0A146KIE3"/>
<evidence type="ECO:0000256" key="5">
    <source>
        <dbReference type="ARBA" id="ARBA00022801"/>
    </source>
</evidence>
<proteinExistence type="inferred from homology"/>
<evidence type="ECO:0000256" key="1">
    <source>
        <dbReference type="ARBA" id="ARBA00001936"/>
    </source>
</evidence>
<dbReference type="InterPro" id="IPR015655">
    <property type="entry name" value="PP2C"/>
</dbReference>